<evidence type="ECO:0000313" key="2">
    <source>
        <dbReference type="Proteomes" id="UP000268230"/>
    </source>
</evidence>
<proteinExistence type="predicted"/>
<dbReference type="AlphaFoldDB" id="A0A3Q8U243"/>
<accession>A0A3Q8U243</accession>
<evidence type="ECO:0000313" key="1">
    <source>
        <dbReference type="EMBL" id="AZL69374.1"/>
    </source>
</evidence>
<dbReference type="InterPro" id="IPR021333">
    <property type="entry name" value="DUF2946"/>
</dbReference>
<dbReference type="EMBL" id="CP034338">
    <property type="protein sequence ID" value="AZL69374.1"/>
    <property type="molecule type" value="Genomic_DNA"/>
</dbReference>
<gene>
    <name evidence="1" type="ORF">EJA05_17360</name>
</gene>
<organism evidence="1 2">
    <name type="scientific">Pseudomonas entomophila</name>
    <dbReference type="NCBI Taxonomy" id="312306"/>
    <lineage>
        <taxon>Bacteria</taxon>
        <taxon>Pseudomonadati</taxon>
        <taxon>Pseudomonadota</taxon>
        <taxon>Gammaproteobacteria</taxon>
        <taxon>Pseudomonadales</taxon>
        <taxon>Pseudomonadaceae</taxon>
        <taxon>Pseudomonas</taxon>
    </lineage>
</organism>
<dbReference type="Proteomes" id="UP000268230">
    <property type="component" value="Chromosome"/>
</dbReference>
<protein>
    <submittedName>
        <fullName evidence="1">DUF2946 domain-containing protein</fullName>
    </submittedName>
</protein>
<reference evidence="1 2" key="1">
    <citation type="submission" date="2018-12" db="EMBL/GenBank/DDBJ databases">
        <authorList>
            <person name="Li S."/>
            <person name="Yang R."/>
            <person name="Chen G."/>
            <person name="Zou L."/>
            <person name="Zhang C."/>
            <person name="Chen Y."/>
            <person name="Liu Z."/>
            <person name="Li Y."/>
            <person name="Yan Y."/>
            <person name="Huang M."/>
            <person name="Chen T."/>
        </authorList>
    </citation>
    <scope>NUCLEOTIDE SEQUENCE [LARGE SCALE GENOMIC DNA]</scope>
    <source>
        <strain evidence="1 2">1257</strain>
    </source>
</reference>
<name>A0A3Q8U243_9PSED</name>
<dbReference type="KEGG" id="pory:EJA05_17360"/>
<dbReference type="Pfam" id="PF11162">
    <property type="entry name" value="DUF2946"/>
    <property type="match status" value="1"/>
</dbReference>
<sequence>MKPRDLMRMAGRQPGISLAIFAMLIVVLGPLIGQGSAWVQRVTAAEVPDHCMAMPATEHGYGHSKAHLHDLLDACGYCSLFFHTPGIPQSQTGLYLRAVATCYGNPFSLRLAARDVPVFPGAMSHAPPAGSMS</sequence>
<dbReference type="OrthoDB" id="6896047at2"/>